<feature type="signal peptide" evidence="1">
    <location>
        <begin position="1"/>
        <end position="22"/>
    </location>
</feature>
<evidence type="ECO:0000313" key="3">
    <source>
        <dbReference type="RefSeq" id="XP_022239685.1"/>
    </source>
</evidence>
<feature type="chain" id="PRO_5046138425" evidence="1">
    <location>
        <begin position="23"/>
        <end position="117"/>
    </location>
</feature>
<protein>
    <submittedName>
        <fullName evidence="3">Orcokinin peptides type A-like</fullName>
    </submittedName>
</protein>
<keyword evidence="1" id="KW-0732">Signal</keyword>
<dbReference type="GeneID" id="106457906"/>
<evidence type="ECO:0000313" key="2">
    <source>
        <dbReference type="Proteomes" id="UP000694941"/>
    </source>
</evidence>
<keyword evidence="2" id="KW-1185">Reference proteome</keyword>
<dbReference type="RefSeq" id="XP_022239685.1">
    <property type="nucleotide sequence ID" value="XM_022383977.1"/>
</dbReference>
<name>A0ABM1S7T0_LIMPO</name>
<evidence type="ECO:0000256" key="1">
    <source>
        <dbReference type="SAM" id="SignalP"/>
    </source>
</evidence>
<accession>A0ABM1S7T0</accession>
<reference evidence="3" key="1">
    <citation type="submission" date="2025-08" db="UniProtKB">
        <authorList>
            <consortium name="RefSeq"/>
        </authorList>
    </citation>
    <scope>IDENTIFICATION</scope>
    <source>
        <tissue evidence="3">Muscle</tissue>
    </source>
</reference>
<gene>
    <name evidence="3" type="primary">LOC106457906</name>
</gene>
<sequence length="117" mass="13576">MMSKVVVLSFIFLVVVIPNVNGQGLIQNNIEPIPRHFGRLNRVFEEYDDLPTVGNADSFFTIGQQWPRRYLINKAKNEGLYKKRTFDEIDRAAFGGLKKRPFHKIDMAAFNGFQKRE</sequence>
<organism evidence="2 3">
    <name type="scientific">Limulus polyphemus</name>
    <name type="common">Atlantic horseshoe crab</name>
    <dbReference type="NCBI Taxonomy" id="6850"/>
    <lineage>
        <taxon>Eukaryota</taxon>
        <taxon>Metazoa</taxon>
        <taxon>Ecdysozoa</taxon>
        <taxon>Arthropoda</taxon>
        <taxon>Chelicerata</taxon>
        <taxon>Merostomata</taxon>
        <taxon>Xiphosura</taxon>
        <taxon>Limulidae</taxon>
        <taxon>Limulus</taxon>
    </lineage>
</organism>
<dbReference type="Proteomes" id="UP000694941">
    <property type="component" value="Unplaced"/>
</dbReference>
<proteinExistence type="predicted"/>